<protein>
    <recommendedName>
        <fullName evidence="2">Outer membrane protein assembly factor BamE domain-containing protein</fullName>
    </recommendedName>
</protein>
<dbReference type="InterPro" id="IPR007450">
    <property type="entry name" value="BamE_dom"/>
</dbReference>
<evidence type="ECO:0000256" key="1">
    <source>
        <dbReference type="SAM" id="MobiDB-lite"/>
    </source>
</evidence>
<dbReference type="Pfam" id="PF04355">
    <property type="entry name" value="BamE"/>
    <property type="match status" value="1"/>
</dbReference>
<dbReference type="RefSeq" id="WP_286354077.1">
    <property type="nucleotide sequence ID" value="NZ_AP027079.1"/>
</dbReference>
<organism evidence="3 4">
    <name type="scientific">Geothrix oryzae</name>
    <dbReference type="NCBI Taxonomy" id="2927975"/>
    <lineage>
        <taxon>Bacteria</taxon>
        <taxon>Pseudomonadati</taxon>
        <taxon>Acidobacteriota</taxon>
        <taxon>Holophagae</taxon>
        <taxon>Holophagales</taxon>
        <taxon>Holophagaceae</taxon>
        <taxon>Geothrix</taxon>
    </lineage>
</organism>
<dbReference type="Proteomes" id="UP001242010">
    <property type="component" value="Chromosome"/>
</dbReference>
<dbReference type="PROSITE" id="PS51257">
    <property type="entry name" value="PROKAR_LIPOPROTEIN"/>
    <property type="match status" value="1"/>
</dbReference>
<accession>A0ABM8DTK5</accession>
<feature type="compositionally biased region" description="Basic and acidic residues" evidence="1">
    <location>
        <begin position="104"/>
        <end position="118"/>
    </location>
</feature>
<feature type="region of interest" description="Disordered" evidence="1">
    <location>
        <begin position="99"/>
        <end position="130"/>
    </location>
</feature>
<evidence type="ECO:0000313" key="3">
    <source>
        <dbReference type="EMBL" id="BDU70359.1"/>
    </source>
</evidence>
<proteinExistence type="predicted"/>
<evidence type="ECO:0000313" key="4">
    <source>
        <dbReference type="Proteomes" id="UP001242010"/>
    </source>
</evidence>
<feature type="domain" description="Outer membrane protein assembly factor BamE" evidence="2">
    <location>
        <begin position="26"/>
        <end position="85"/>
    </location>
</feature>
<sequence>MQRHLAALMIGIPAVVSMGCTKPDLDVSKLRVGMTKKEVIERVGNPTRTTATNDTEVHEYEAYDRYGAIKINSRTQYIRFVNGRVDAFGTLEDLKAGRSSWRSSEARAKANPEAREAATQKQPATPAGPAFDLRVELEKLEKLKKDGLITEVEFRELRQKVMDKARAQ</sequence>
<evidence type="ECO:0000259" key="2">
    <source>
        <dbReference type="Pfam" id="PF04355"/>
    </source>
</evidence>
<keyword evidence="4" id="KW-1185">Reference proteome</keyword>
<dbReference type="EMBL" id="AP027079">
    <property type="protein sequence ID" value="BDU70359.1"/>
    <property type="molecule type" value="Genomic_DNA"/>
</dbReference>
<reference evidence="4" key="1">
    <citation type="journal article" date="2023" name="Int. J. Syst. Evol. Microbiol.">
        <title>Mesoterricola silvestris gen. nov., sp. nov., Mesoterricola sediminis sp. nov., Geothrix oryzae sp. nov., Geothrix edaphica sp. nov., Geothrix rubra sp. nov., and Geothrix limicola sp. nov., six novel members of Acidobacteriota isolated from soils.</title>
        <authorList>
            <person name="Itoh H."/>
            <person name="Sugisawa Y."/>
            <person name="Mise K."/>
            <person name="Xu Z."/>
            <person name="Kuniyasu M."/>
            <person name="Ushijima N."/>
            <person name="Kawano K."/>
            <person name="Kobayashi E."/>
            <person name="Shiratori Y."/>
            <person name="Masuda Y."/>
            <person name="Senoo K."/>
        </authorList>
    </citation>
    <scope>NUCLEOTIDE SEQUENCE [LARGE SCALE GENOMIC DNA]</scope>
    <source>
        <strain evidence="4">Red222</strain>
    </source>
</reference>
<name>A0ABM8DTK5_9BACT</name>
<gene>
    <name evidence="3" type="ORF">GETHOR_24600</name>
</gene>